<organism evidence="2 3">
    <name type="scientific">Hyphococcus aureus</name>
    <dbReference type="NCBI Taxonomy" id="2666033"/>
    <lineage>
        <taxon>Bacteria</taxon>
        <taxon>Pseudomonadati</taxon>
        <taxon>Pseudomonadota</taxon>
        <taxon>Alphaproteobacteria</taxon>
        <taxon>Parvularculales</taxon>
        <taxon>Parvularculaceae</taxon>
        <taxon>Hyphococcus</taxon>
    </lineage>
</organism>
<comment type="caution">
    <text evidence="2">The sequence shown here is derived from an EMBL/GenBank/DDBJ whole genome shotgun (WGS) entry which is preliminary data.</text>
</comment>
<evidence type="ECO:0000313" key="3">
    <source>
        <dbReference type="Proteomes" id="UP001596116"/>
    </source>
</evidence>
<dbReference type="Pfam" id="PF04940">
    <property type="entry name" value="BLUF"/>
    <property type="match status" value="1"/>
</dbReference>
<evidence type="ECO:0000259" key="1">
    <source>
        <dbReference type="PROSITE" id="PS50925"/>
    </source>
</evidence>
<keyword evidence="3" id="KW-1185">Reference proteome</keyword>
<dbReference type="Proteomes" id="UP001596116">
    <property type="component" value="Unassembled WGS sequence"/>
</dbReference>
<dbReference type="RefSeq" id="WP_379880882.1">
    <property type="nucleotide sequence ID" value="NZ_JBHPON010000003.1"/>
</dbReference>
<gene>
    <name evidence="2" type="ORF">ACFMB1_19405</name>
</gene>
<dbReference type="InterPro" id="IPR007024">
    <property type="entry name" value="BLUF_domain"/>
</dbReference>
<dbReference type="EMBL" id="JBHPON010000003">
    <property type="protein sequence ID" value="MFC6037729.1"/>
    <property type="molecule type" value="Genomic_DNA"/>
</dbReference>
<sequence length="141" mass="15750">MEIIIYTSAALRAAPDLEDILEVSQRNNAENGLTGILLFAEGNFIQALEGPKEALDATYARIAADPRHRQIIDLFRAPLSARNFPDWSMGCHKLTTPRAPVGAFDLTRDSLEALRREGRGEEVFRLLKSFYKVAYRDAIAS</sequence>
<dbReference type="SUPFAM" id="SSF54975">
    <property type="entry name" value="Acylphosphatase/BLUF domain-like"/>
    <property type="match status" value="1"/>
</dbReference>
<reference evidence="2 3" key="1">
    <citation type="submission" date="2024-09" db="EMBL/GenBank/DDBJ databases">
        <authorList>
            <person name="Zhang Z.-H."/>
        </authorList>
    </citation>
    <scope>NUCLEOTIDE SEQUENCE [LARGE SCALE GENOMIC DNA]</scope>
    <source>
        <strain evidence="2 3">HHTR114</strain>
    </source>
</reference>
<accession>A0ABW1L1I4</accession>
<name>A0ABW1L1I4_9PROT</name>
<dbReference type="InterPro" id="IPR036046">
    <property type="entry name" value="Acylphosphatase-like_dom_sf"/>
</dbReference>
<dbReference type="PROSITE" id="PS50925">
    <property type="entry name" value="BLUF"/>
    <property type="match status" value="1"/>
</dbReference>
<evidence type="ECO:0000313" key="2">
    <source>
        <dbReference type="EMBL" id="MFC6037729.1"/>
    </source>
</evidence>
<protein>
    <submittedName>
        <fullName evidence="2">BLUF domain-containing protein</fullName>
    </submittedName>
</protein>
<dbReference type="Gene3D" id="3.30.70.100">
    <property type="match status" value="1"/>
</dbReference>
<dbReference type="SMART" id="SM01034">
    <property type="entry name" value="BLUF"/>
    <property type="match status" value="1"/>
</dbReference>
<feature type="domain" description="BLUF" evidence="1">
    <location>
        <begin position="1"/>
        <end position="90"/>
    </location>
</feature>
<proteinExistence type="predicted"/>